<gene>
    <name evidence="2" type="ordered locus">AALP_Aa8g429400</name>
</gene>
<feature type="compositionally biased region" description="Basic and acidic residues" evidence="1">
    <location>
        <begin position="68"/>
        <end position="108"/>
    </location>
</feature>
<accession>A0A087GD34</accession>
<dbReference type="EMBL" id="CM002876">
    <property type="protein sequence ID" value="KFK27786.1"/>
    <property type="molecule type" value="Genomic_DNA"/>
</dbReference>
<evidence type="ECO:0000256" key="1">
    <source>
        <dbReference type="SAM" id="MobiDB-lite"/>
    </source>
</evidence>
<organism evidence="2 3">
    <name type="scientific">Arabis alpina</name>
    <name type="common">Alpine rock-cress</name>
    <dbReference type="NCBI Taxonomy" id="50452"/>
    <lineage>
        <taxon>Eukaryota</taxon>
        <taxon>Viridiplantae</taxon>
        <taxon>Streptophyta</taxon>
        <taxon>Embryophyta</taxon>
        <taxon>Tracheophyta</taxon>
        <taxon>Spermatophyta</taxon>
        <taxon>Magnoliopsida</taxon>
        <taxon>eudicotyledons</taxon>
        <taxon>Gunneridae</taxon>
        <taxon>Pentapetalae</taxon>
        <taxon>rosids</taxon>
        <taxon>malvids</taxon>
        <taxon>Brassicales</taxon>
        <taxon>Brassicaceae</taxon>
        <taxon>Arabideae</taxon>
        <taxon>Arabis</taxon>
    </lineage>
</organism>
<evidence type="ECO:0000313" key="2">
    <source>
        <dbReference type="EMBL" id="KFK27786.1"/>
    </source>
</evidence>
<feature type="compositionally biased region" description="Polar residues" evidence="1">
    <location>
        <begin position="109"/>
        <end position="118"/>
    </location>
</feature>
<keyword evidence="3" id="KW-1185">Reference proteome</keyword>
<sequence length="135" mass="15407">MLGTFLTEQKKQVMFNEATSKELRALSQRKRRRPDTTRPRARVDPPRLDFSVPRTTRGNPEDLPAPPLRRESDKSLERVMDISERDEPAPTKRARAEGAEDIRQEPRASDTQSASGSSKMEVVKDTSEYTNYSSE</sequence>
<dbReference type="Proteomes" id="UP000029120">
    <property type="component" value="Chromosome 8"/>
</dbReference>
<evidence type="ECO:0000313" key="3">
    <source>
        <dbReference type="Proteomes" id="UP000029120"/>
    </source>
</evidence>
<protein>
    <submittedName>
        <fullName evidence="2">Uncharacterized protein</fullName>
    </submittedName>
</protein>
<feature type="region of interest" description="Disordered" evidence="1">
    <location>
        <begin position="1"/>
        <end position="135"/>
    </location>
</feature>
<dbReference type="AlphaFoldDB" id="A0A087GD34"/>
<dbReference type="Gramene" id="KFK27786">
    <property type="protein sequence ID" value="KFK27786"/>
    <property type="gene ID" value="AALP_AA8G429400"/>
</dbReference>
<proteinExistence type="predicted"/>
<name>A0A087GD34_ARAAL</name>
<feature type="compositionally biased region" description="Basic and acidic residues" evidence="1">
    <location>
        <begin position="34"/>
        <end position="47"/>
    </location>
</feature>
<reference evidence="3" key="1">
    <citation type="journal article" date="2015" name="Nat. Plants">
        <title>Genome expansion of Arabis alpina linked with retrotransposition and reduced symmetric DNA methylation.</title>
        <authorList>
            <person name="Willing E.M."/>
            <person name="Rawat V."/>
            <person name="Mandakova T."/>
            <person name="Maumus F."/>
            <person name="James G.V."/>
            <person name="Nordstroem K.J."/>
            <person name="Becker C."/>
            <person name="Warthmann N."/>
            <person name="Chica C."/>
            <person name="Szarzynska B."/>
            <person name="Zytnicki M."/>
            <person name="Albani M.C."/>
            <person name="Kiefer C."/>
            <person name="Bergonzi S."/>
            <person name="Castaings L."/>
            <person name="Mateos J.L."/>
            <person name="Berns M.C."/>
            <person name="Bujdoso N."/>
            <person name="Piofczyk T."/>
            <person name="de Lorenzo L."/>
            <person name="Barrero-Sicilia C."/>
            <person name="Mateos I."/>
            <person name="Piednoel M."/>
            <person name="Hagmann J."/>
            <person name="Chen-Min-Tao R."/>
            <person name="Iglesias-Fernandez R."/>
            <person name="Schuster S.C."/>
            <person name="Alonso-Blanco C."/>
            <person name="Roudier F."/>
            <person name="Carbonero P."/>
            <person name="Paz-Ares J."/>
            <person name="Davis S.J."/>
            <person name="Pecinka A."/>
            <person name="Quesneville H."/>
            <person name="Colot V."/>
            <person name="Lysak M.A."/>
            <person name="Weigel D."/>
            <person name="Coupland G."/>
            <person name="Schneeberger K."/>
        </authorList>
    </citation>
    <scope>NUCLEOTIDE SEQUENCE [LARGE SCALE GENOMIC DNA]</scope>
    <source>
        <strain evidence="3">cv. Pajares</strain>
    </source>
</reference>